<comment type="caution">
    <text evidence="1">The sequence shown here is derived from an EMBL/GenBank/DDBJ whole genome shotgun (WGS) entry which is preliminary data.</text>
</comment>
<keyword evidence="2" id="KW-1185">Reference proteome</keyword>
<proteinExistence type="predicted"/>
<sequence>MEVAIIILFSLAIVLFLLSFFRKDSSKKLEQELETLSLTHLQDMYQIKKRLAVLEDELLISQQRSPFQKKSRSHQLMQEVIALYEQEMSSEEIATATGLTADEVERLLIPYLQAEKEGGQ</sequence>
<dbReference type="AlphaFoldDB" id="A0A9X2DLE6"/>
<dbReference type="EMBL" id="JAMBOL010000001">
    <property type="protein sequence ID" value="MCM3712886.1"/>
    <property type="molecule type" value="Genomic_DNA"/>
</dbReference>
<evidence type="ECO:0000313" key="1">
    <source>
        <dbReference type="EMBL" id="MCM3712886.1"/>
    </source>
</evidence>
<gene>
    <name evidence="1" type="ORF">M3202_02245</name>
</gene>
<dbReference type="Proteomes" id="UP001139179">
    <property type="component" value="Unassembled WGS sequence"/>
</dbReference>
<name>A0A9X2DLE6_9BACI</name>
<dbReference type="RefSeq" id="WP_251221731.1">
    <property type="nucleotide sequence ID" value="NZ_JAMBOL010000001.1"/>
</dbReference>
<protein>
    <submittedName>
        <fullName evidence="1">Uncharacterized protein</fullName>
    </submittedName>
</protein>
<organism evidence="1 2">
    <name type="scientific">Halalkalibacter oceani</name>
    <dbReference type="NCBI Taxonomy" id="1653776"/>
    <lineage>
        <taxon>Bacteria</taxon>
        <taxon>Bacillati</taxon>
        <taxon>Bacillota</taxon>
        <taxon>Bacilli</taxon>
        <taxon>Bacillales</taxon>
        <taxon>Bacillaceae</taxon>
        <taxon>Halalkalibacter</taxon>
    </lineage>
</organism>
<evidence type="ECO:0000313" key="2">
    <source>
        <dbReference type="Proteomes" id="UP001139179"/>
    </source>
</evidence>
<reference evidence="1" key="1">
    <citation type="submission" date="2022-05" db="EMBL/GenBank/DDBJ databases">
        <title>Comparative Genomics of Spacecraft Associated Microbes.</title>
        <authorList>
            <person name="Tran M.T."/>
            <person name="Wright A."/>
            <person name="Seuylemezian A."/>
            <person name="Eisen J."/>
            <person name="Coil D."/>
        </authorList>
    </citation>
    <scope>NUCLEOTIDE SEQUENCE</scope>
    <source>
        <strain evidence="1">214.1.1</strain>
    </source>
</reference>
<accession>A0A9X2DLE6</accession>